<evidence type="ECO:0000313" key="2">
    <source>
        <dbReference type="EMBL" id="SEO60363.1"/>
    </source>
</evidence>
<feature type="transmembrane region" description="Helical" evidence="1">
    <location>
        <begin position="67"/>
        <end position="88"/>
    </location>
</feature>
<sequence length="195" mass="20139">MLSVTALFTVVTTDGRVRDLRRKGSVAVMSIRVRSAGVHSGRAPQPENTGLHLDARTHRDGALSRRLLVLVVLAGLALLATAPGAGAAQPAGVSNADLAAARTAAAGLALSSGALLMRPRATLTGYRPTVSGQDADKLAGPYSYNLVSNVLPRDGDNRGQAPPTHDDAWIALVILAGLLVMSGAGYLLYARREAA</sequence>
<keyword evidence="3" id="KW-1185">Reference proteome</keyword>
<keyword evidence="1" id="KW-0812">Transmembrane</keyword>
<keyword evidence="1" id="KW-0472">Membrane</keyword>
<proteinExistence type="predicted"/>
<dbReference type="STRING" id="394193.SAMN04489732_101582"/>
<evidence type="ECO:0000313" key="3">
    <source>
        <dbReference type="Proteomes" id="UP000198582"/>
    </source>
</evidence>
<gene>
    <name evidence="2" type="ORF">SAMN04489732_101582</name>
</gene>
<organism evidence="2 3">
    <name type="scientific">Amycolatopsis saalfeldensis</name>
    <dbReference type="NCBI Taxonomy" id="394193"/>
    <lineage>
        <taxon>Bacteria</taxon>
        <taxon>Bacillati</taxon>
        <taxon>Actinomycetota</taxon>
        <taxon>Actinomycetes</taxon>
        <taxon>Pseudonocardiales</taxon>
        <taxon>Pseudonocardiaceae</taxon>
        <taxon>Amycolatopsis</taxon>
    </lineage>
</organism>
<keyword evidence="1" id="KW-1133">Transmembrane helix</keyword>
<protein>
    <submittedName>
        <fullName evidence="2">Uncharacterized protein</fullName>
    </submittedName>
</protein>
<dbReference type="Proteomes" id="UP000198582">
    <property type="component" value="Unassembled WGS sequence"/>
</dbReference>
<dbReference type="EMBL" id="FOEF01000001">
    <property type="protein sequence ID" value="SEO60363.1"/>
    <property type="molecule type" value="Genomic_DNA"/>
</dbReference>
<name>A0A1H8R377_9PSEU</name>
<feature type="transmembrane region" description="Helical" evidence="1">
    <location>
        <begin position="168"/>
        <end position="189"/>
    </location>
</feature>
<accession>A0A1H8R377</accession>
<evidence type="ECO:0000256" key="1">
    <source>
        <dbReference type="SAM" id="Phobius"/>
    </source>
</evidence>
<reference evidence="2 3" key="1">
    <citation type="submission" date="2016-10" db="EMBL/GenBank/DDBJ databases">
        <authorList>
            <person name="de Groot N.N."/>
        </authorList>
    </citation>
    <scope>NUCLEOTIDE SEQUENCE [LARGE SCALE GENOMIC DNA]</scope>
    <source>
        <strain evidence="2 3">DSM 44993</strain>
    </source>
</reference>
<dbReference type="AlphaFoldDB" id="A0A1H8R377"/>